<protein>
    <recommendedName>
        <fullName evidence="3">PIH1D1/2/3 CS-like domain-containing protein</fullName>
    </recommendedName>
</protein>
<feature type="region of interest" description="Disordered" evidence="2">
    <location>
        <begin position="93"/>
        <end position="125"/>
    </location>
</feature>
<name>A0AAE0GLR3_9CHLO</name>
<evidence type="ECO:0000313" key="5">
    <source>
        <dbReference type="Proteomes" id="UP001190700"/>
    </source>
</evidence>
<sequence length="430" mass="47427">MDSVNPEELFETLCHNFRLHDEDFCERYEYRYRGPPPASLADRFLELIPRLTDNEDITVCYEMAATVQQTIEEKGAGEEVDVSEAYASFKQLRDDNKENVGETKEGTPGYSFRTEAGGAPPPAQDTLIIQRPCTKGDYCYIKPMISGPLALKQQQLRDHLRKVAAGEESDDSEDEPSPRLKEENAIPPWELPPEMQPWWKSFEMRVPAELAEWSDGEEEALIESPEGEPSVDGQPVLAAPSAQAATRPASESASARDCSSTREAAPEARSAQSASADSKPEVEAALAKAASRQESVHGSAVVQAASRQENVQGVDVAECAPPVHRHSAEEMKTKVPSTVFSPQELHFELLLLAHSFQLTVHLPHSVTSITQVQLDVSERDVVITSQGQQLEIPFEQCLDPVNVHASFKRKKHLLILQLPLHASVLSASTT</sequence>
<accession>A0AAE0GLR3</accession>
<gene>
    <name evidence="4" type="ORF">CYMTET_11805</name>
</gene>
<feature type="domain" description="PIH1D1/2/3 CS-like" evidence="3">
    <location>
        <begin position="355"/>
        <end position="419"/>
    </location>
</feature>
<evidence type="ECO:0000259" key="3">
    <source>
        <dbReference type="Pfam" id="PF18201"/>
    </source>
</evidence>
<evidence type="ECO:0000313" key="4">
    <source>
        <dbReference type="EMBL" id="KAK3280348.1"/>
    </source>
</evidence>
<dbReference type="InterPro" id="IPR041442">
    <property type="entry name" value="PIH1D1/2/3_CS-like"/>
</dbReference>
<dbReference type="EMBL" id="LGRX02004431">
    <property type="protein sequence ID" value="KAK3280348.1"/>
    <property type="molecule type" value="Genomic_DNA"/>
</dbReference>
<feature type="compositionally biased region" description="Basic and acidic residues" evidence="2">
    <location>
        <begin position="93"/>
        <end position="105"/>
    </location>
</feature>
<comment type="similarity">
    <text evidence="1">Belongs to the PIH1 family.</text>
</comment>
<feature type="compositionally biased region" description="Low complexity" evidence="2">
    <location>
        <begin position="238"/>
        <end position="250"/>
    </location>
</feature>
<dbReference type="AlphaFoldDB" id="A0AAE0GLR3"/>
<feature type="region of interest" description="Disordered" evidence="2">
    <location>
        <begin position="160"/>
        <end position="192"/>
    </location>
</feature>
<proteinExistence type="inferred from homology"/>
<feature type="compositionally biased region" description="Polar residues" evidence="2">
    <location>
        <begin position="251"/>
        <end position="262"/>
    </location>
</feature>
<keyword evidence="5" id="KW-1185">Reference proteome</keyword>
<feature type="region of interest" description="Disordered" evidence="2">
    <location>
        <begin position="213"/>
        <end position="290"/>
    </location>
</feature>
<evidence type="ECO:0000256" key="1">
    <source>
        <dbReference type="ARBA" id="ARBA00008511"/>
    </source>
</evidence>
<dbReference type="Pfam" id="PF18201">
    <property type="entry name" value="PIH1_CS"/>
    <property type="match status" value="1"/>
</dbReference>
<organism evidence="4 5">
    <name type="scientific">Cymbomonas tetramitiformis</name>
    <dbReference type="NCBI Taxonomy" id="36881"/>
    <lineage>
        <taxon>Eukaryota</taxon>
        <taxon>Viridiplantae</taxon>
        <taxon>Chlorophyta</taxon>
        <taxon>Pyramimonadophyceae</taxon>
        <taxon>Pyramimonadales</taxon>
        <taxon>Pyramimonadaceae</taxon>
        <taxon>Cymbomonas</taxon>
    </lineage>
</organism>
<reference evidence="4 5" key="1">
    <citation type="journal article" date="2015" name="Genome Biol. Evol.">
        <title>Comparative Genomics of a Bacterivorous Green Alga Reveals Evolutionary Causalities and Consequences of Phago-Mixotrophic Mode of Nutrition.</title>
        <authorList>
            <person name="Burns J.A."/>
            <person name="Paasch A."/>
            <person name="Narechania A."/>
            <person name="Kim E."/>
        </authorList>
    </citation>
    <scope>NUCLEOTIDE SEQUENCE [LARGE SCALE GENOMIC DNA]</scope>
    <source>
        <strain evidence="4 5">PLY_AMNH</strain>
    </source>
</reference>
<comment type="caution">
    <text evidence="4">The sequence shown here is derived from an EMBL/GenBank/DDBJ whole genome shotgun (WGS) entry which is preliminary data.</text>
</comment>
<evidence type="ECO:0000256" key="2">
    <source>
        <dbReference type="SAM" id="MobiDB-lite"/>
    </source>
</evidence>
<dbReference type="Proteomes" id="UP001190700">
    <property type="component" value="Unassembled WGS sequence"/>
</dbReference>